<dbReference type="Gene3D" id="3.30.300.20">
    <property type="match status" value="1"/>
</dbReference>
<dbReference type="RefSeq" id="WP_006765906.1">
    <property type="nucleotide sequence ID" value="NZ_CABVPR010000041.1"/>
</dbReference>
<dbReference type="Gene3D" id="2.20.25.10">
    <property type="match status" value="1"/>
</dbReference>
<dbReference type="InterPro" id="IPR015946">
    <property type="entry name" value="KH_dom-like_a/b"/>
</dbReference>
<protein>
    <submittedName>
        <fullName evidence="2">Ohr family peroxiredoxin</fullName>
    </submittedName>
</protein>
<dbReference type="EMBL" id="CP069483">
    <property type="protein sequence ID" value="QRO80069.1"/>
    <property type="molecule type" value="Genomic_DNA"/>
</dbReference>
<dbReference type="InterPro" id="IPR003718">
    <property type="entry name" value="OsmC/Ohr_fam"/>
</dbReference>
<dbReference type="AlphaFoldDB" id="A0A892IGZ4"/>
<name>A0A892IGZ4_9BURK</name>
<dbReference type="InterPro" id="IPR036102">
    <property type="entry name" value="OsmC/Ohrsf"/>
</dbReference>
<accession>A0A892IGZ4</accession>
<gene>
    <name evidence="2" type="ORF">I6K02_17075</name>
</gene>
<dbReference type="NCBIfam" id="TIGR03561">
    <property type="entry name" value="organ_hyd_perox"/>
    <property type="match status" value="1"/>
</dbReference>
<dbReference type="SUPFAM" id="SSF82784">
    <property type="entry name" value="OsmC-like"/>
    <property type="match status" value="1"/>
</dbReference>
<dbReference type="Proteomes" id="UP000625568">
    <property type="component" value="Chromosome 2"/>
</dbReference>
<dbReference type="GeneID" id="93129988"/>
<reference evidence="2 3" key="1">
    <citation type="submission" date="2021-02" db="EMBL/GenBank/DDBJ databases">
        <title>FDA dAtabase for Regulatory Grade micrObial Sequences (FDA-ARGOS): Supporting development and validation of Infectious Disease Dx tests.</title>
        <authorList>
            <person name="Minogue T."/>
            <person name="Wolcott M."/>
            <person name="Wasieloski L."/>
            <person name="Aguilar W."/>
            <person name="Moore D."/>
            <person name="Jaissle J."/>
            <person name="Tallon L."/>
            <person name="Sadzewicz L."/>
            <person name="Zhao X."/>
            <person name="Boylan J."/>
            <person name="Ott S."/>
            <person name="Bowen H."/>
            <person name="Vavikolanu K."/>
            <person name="Mehta A."/>
            <person name="Aluvathingal J."/>
            <person name="Nadendla S."/>
            <person name="Yan Y."/>
            <person name="Sichtig H."/>
        </authorList>
    </citation>
    <scope>NUCLEOTIDE SEQUENCE [LARGE SCALE GENOMIC DNA]</scope>
    <source>
        <strain evidence="2 3">FDAARGOS_1272</strain>
    </source>
</reference>
<sequence length="135" mass="14498">MTLEKVLYRTHATATGGRNGHAVIPENNMRFTLSEPHQTGSGNSTKTNPEQLFAAAYSACFLGAMKFVAARDNIEMPADAKVDAHIALGPVVGGFGIEAELKVSLPRMDRHTARSLIDNADYATRGNVKVTLTLV</sequence>
<keyword evidence="3" id="KW-1185">Reference proteome</keyword>
<dbReference type="Pfam" id="PF02566">
    <property type="entry name" value="OsmC"/>
    <property type="match status" value="1"/>
</dbReference>
<evidence type="ECO:0000256" key="1">
    <source>
        <dbReference type="ARBA" id="ARBA00007378"/>
    </source>
</evidence>
<comment type="similarity">
    <text evidence="1">Belongs to the OsmC/Ohr family.</text>
</comment>
<dbReference type="PANTHER" id="PTHR33797">
    <property type="entry name" value="ORGANIC HYDROPEROXIDE RESISTANCE PROTEIN-LIKE"/>
    <property type="match status" value="1"/>
</dbReference>
<dbReference type="PANTHER" id="PTHR33797:SF2">
    <property type="entry name" value="ORGANIC HYDROPEROXIDE RESISTANCE PROTEIN-LIKE"/>
    <property type="match status" value="1"/>
</dbReference>
<dbReference type="GO" id="GO:0006979">
    <property type="term" value="P:response to oxidative stress"/>
    <property type="evidence" value="ECO:0007669"/>
    <property type="project" value="InterPro"/>
</dbReference>
<evidence type="ECO:0000313" key="3">
    <source>
        <dbReference type="Proteomes" id="UP000625568"/>
    </source>
</evidence>
<dbReference type="InterPro" id="IPR019953">
    <property type="entry name" value="OHR"/>
</dbReference>
<proteinExistence type="inferred from homology"/>
<organism evidence="2 3">
    <name type="scientific">Burkholderia dolosa</name>
    <dbReference type="NCBI Taxonomy" id="152500"/>
    <lineage>
        <taxon>Bacteria</taxon>
        <taxon>Pseudomonadati</taxon>
        <taxon>Pseudomonadota</taxon>
        <taxon>Betaproteobacteria</taxon>
        <taxon>Burkholderiales</taxon>
        <taxon>Burkholderiaceae</taxon>
        <taxon>Burkholderia</taxon>
        <taxon>Burkholderia cepacia complex</taxon>
    </lineage>
</organism>
<evidence type="ECO:0000313" key="2">
    <source>
        <dbReference type="EMBL" id="QRO80069.1"/>
    </source>
</evidence>